<keyword evidence="1" id="KW-0347">Helicase</keyword>
<dbReference type="Proteomes" id="UP000011626">
    <property type="component" value="Unassembled WGS sequence"/>
</dbReference>
<sequence length="687" mass="77581">MPGEHSFNGSLIMTPFASGMVRDVVVDRYQQLLDEYDSEEILVLTGSPTSMGTFRTLLDDIVPGAAVPRVTSLVVQATEVVNKTDDRTILSDTLRRELVHRFLEDYDWECDYLHRAAQQPSFAEDIGGLMETATWQNAPFDTTRELVEIASVRDAFHEWLADHDHMVRGQLIDEATSVLEDPDQRNDIVDASAILAVEFEEFLPPDRRYLQTISGGVDLVCVAETDASIRRTRMESGSLADQVSFTDEETLDREDITRRPEAAAAYWARGIVPDDPERGQVNVLAAETSDEQLHQVADEIERLRETEEWNYDDFAVGLQHSGSALTDTLRGLERSGLPTESSTIVGFGDDPAVRELLQVTRYLASGGEHREQILADHSTLDQELLEDIEAMNGLAAPLRRWATDSNLKHRIADENDPLDARTQFSDVERVFRMASFVEDTAFIDTSWQSFAAMLERAHEYAPQHNQTSATERDGGVQVDHVEAIKNGRYRAVFLLDLVDEEYPGDAWLTRLFPQERVAGMPDYPGVTNVDADDVEATFSTDSTESSRPLRRYYAELSRRRLASGAAAATDRLYCCLYEYEDTALEERTQASRFLADAYRTLFWITEAPDETIRSERAAEEYLLSRVDRALSDVRRSRSQDVTVALDDLEADLTEVHELLENSSRRGERLRDALHARVDFAMGEIRSE</sequence>
<evidence type="ECO:0000313" key="2">
    <source>
        <dbReference type="Proteomes" id="UP000011626"/>
    </source>
</evidence>
<keyword evidence="1" id="KW-0378">Hydrolase</keyword>
<proteinExistence type="predicted"/>
<dbReference type="SUPFAM" id="SSF52540">
    <property type="entry name" value="P-loop containing nucleoside triphosphate hydrolases"/>
    <property type="match status" value="1"/>
</dbReference>
<dbReference type="STRING" id="797114.C475_22219"/>
<gene>
    <name evidence="1" type="ORF">C475_22219</name>
</gene>
<evidence type="ECO:0000313" key="1">
    <source>
        <dbReference type="EMBL" id="ELZ19707.1"/>
    </source>
</evidence>
<dbReference type="InterPro" id="IPR027417">
    <property type="entry name" value="P-loop_NTPase"/>
</dbReference>
<dbReference type="GO" id="GO:0004386">
    <property type="term" value="F:helicase activity"/>
    <property type="evidence" value="ECO:0007669"/>
    <property type="project" value="UniProtKB-KW"/>
</dbReference>
<keyword evidence="1" id="KW-0547">Nucleotide-binding</keyword>
<organism evidence="1 2">
    <name type="scientific">Halosimplex carlsbadense 2-9-1</name>
    <dbReference type="NCBI Taxonomy" id="797114"/>
    <lineage>
        <taxon>Archaea</taxon>
        <taxon>Methanobacteriati</taxon>
        <taxon>Methanobacteriota</taxon>
        <taxon>Stenosarchaea group</taxon>
        <taxon>Halobacteria</taxon>
        <taxon>Halobacteriales</taxon>
        <taxon>Haloarculaceae</taxon>
        <taxon>Halosimplex</taxon>
    </lineage>
</organism>
<keyword evidence="2" id="KW-1185">Reference proteome</keyword>
<reference evidence="1 2" key="1">
    <citation type="journal article" date="2014" name="PLoS Genet.">
        <title>Phylogenetically driven sequencing of extremely halophilic archaea reveals strategies for static and dynamic osmo-response.</title>
        <authorList>
            <person name="Becker E.A."/>
            <person name="Seitzer P.M."/>
            <person name="Tritt A."/>
            <person name="Larsen D."/>
            <person name="Krusor M."/>
            <person name="Yao A.I."/>
            <person name="Wu D."/>
            <person name="Madern D."/>
            <person name="Eisen J.A."/>
            <person name="Darling A.E."/>
            <person name="Facciotti M.T."/>
        </authorList>
    </citation>
    <scope>NUCLEOTIDE SEQUENCE [LARGE SCALE GENOMIC DNA]</scope>
    <source>
        <strain evidence="1 2">2-9-1</strain>
    </source>
</reference>
<dbReference type="EMBL" id="AOIU01000049">
    <property type="protein sequence ID" value="ELZ19707.1"/>
    <property type="molecule type" value="Genomic_DNA"/>
</dbReference>
<name>M0CBH7_9EURY</name>
<dbReference type="PATRIC" id="fig|797114.5.peg.4467"/>
<protein>
    <submittedName>
        <fullName evidence="1">UvrD/REP helicase</fullName>
    </submittedName>
</protein>
<comment type="caution">
    <text evidence="1">The sequence shown here is derived from an EMBL/GenBank/DDBJ whole genome shotgun (WGS) entry which is preliminary data.</text>
</comment>
<keyword evidence="1" id="KW-0067">ATP-binding</keyword>
<accession>M0CBH7</accession>
<dbReference type="eggNOG" id="arCOG00805">
    <property type="taxonomic scope" value="Archaea"/>
</dbReference>
<dbReference type="AlphaFoldDB" id="M0CBH7"/>